<dbReference type="AlphaFoldDB" id="A0A2D0MZK7"/>
<protein>
    <submittedName>
        <fullName evidence="1">Uncharacterized protein</fullName>
    </submittedName>
</protein>
<dbReference type="Proteomes" id="UP000223913">
    <property type="component" value="Unassembled WGS sequence"/>
</dbReference>
<evidence type="ECO:0000313" key="2">
    <source>
        <dbReference type="Proteomes" id="UP000223913"/>
    </source>
</evidence>
<sequence>MLAGFGLAGCGQSEEAIIPVFEQYQTAVAEADPQKFLNAIDAESKAYLLAQLEYLQVDEREAVETYVNESSYPVVNVDMIARALNHYDKAQVETLSAEDYLDFNLGYLFQLEGEIIEGLSFREQLLQTDQRAKLRFSKPLDDERSTIADFEFLKEGDQWKLNLLDRMILLENNARITLKYAEQNTWDYVAEKLDKYYPG</sequence>
<comment type="caution">
    <text evidence="1">The sequence shown here is derived from an EMBL/GenBank/DDBJ whole genome shotgun (WGS) entry which is preliminary data.</text>
</comment>
<organism evidence="1 2">
    <name type="scientific">Flavilitoribacter nigricans (strain ATCC 23147 / DSM 23189 / NBRC 102662 / NCIMB 1420 / SS-2)</name>
    <name type="common">Lewinella nigricans</name>
    <dbReference type="NCBI Taxonomy" id="1122177"/>
    <lineage>
        <taxon>Bacteria</taxon>
        <taxon>Pseudomonadati</taxon>
        <taxon>Bacteroidota</taxon>
        <taxon>Saprospiria</taxon>
        <taxon>Saprospirales</taxon>
        <taxon>Lewinellaceae</taxon>
        <taxon>Flavilitoribacter</taxon>
    </lineage>
</organism>
<proteinExistence type="predicted"/>
<gene>
    <name evidence="1" type="ORF">CRP01_40045</name>
</gene>
<reference evidence="1 2" key="1">
    <citation type="submission" date="2017-10" db="EMBL/GenBank/DDBJ databases">
        <title>The draft genome sequence of Lewinella nigricans NBRC 102662.</title>
        <authorList>
            <person name="Wang K."/>
        </authorList>
    </citation>
    <scope>NUCLEOTIDE SEQUENCE [LARGE SCALE GENOMIC DNA]</scope>
    <source>
        <strain evidence="1 2">NBRC 102662</strain>
    </source>
</reference>
<accession>A0A2D0MZK7</accession>
<name>A0A2D0MZK7_FLAN2</name>
<evidence type="ECO:0000313" key="1">
    <source>
        <dbReference type="EMBL" id="PHN00883.1"/>
    </source>
</evidence>
<dbReference type="EMBL" id="PDUD01000071">
    <property type="protein sequence ID" value="PHN00883.1"/>
    <property type="molecule type" value="Genomic_DNA"/>
</dbReference>
<keyword evidence="2" id="KW-1185">Reference proteome</keyword>